<protein>
    <submittedName>
        <fullName evidence="1">Uncharacterized protein</fullName>
    </submittedName>
</protein>
<name>A0A1R1XSM4_9FUNG</name>
<dbReference type="Proteomes" id="UP000187283">
    <property type="component" value="Unassembled WGS sequence"/>
</dbReference>
<sequence length="91" mass="10166">MLGSQIIFELVIEISDKQGYLENICGIESSFEFSELELIERSIAIPKDPPISRINDTNVVVMIRICLEETTCTETTIGLMHSPRPNPTNIG</sequence>
<dbReference type="AlphaFoldDB" id="A0A1R1XSM4"/>
<organism evidence="1 2">
    <name type="scientific">Smittium culicis</name>
    <dbReference type="NCBI Taxonomy" id="133412"/>
    <lineage>
        <taxon>Eukaryota</taxon>
        <taxon>Fungi</taxon>
        <taxon>Fungi incertae sedis</taxon>
        <taxon>Zoopagomycota</taxon>
        <taxon>Kickxellomycotina</taxon>
        <taxon>Harpellomycetes</taxon>
        <taxon>Harpellales</taxon>
        <taxon>Legeriomycetaceae</taxon>
        <taxon>Smittium</taxon>
    </lineage>
</organism>
<dbReference type="EMBL" id="LSSN01001979">
    <property type="protein sequence ID" value="OMJ17653.1"/>
    <property type="molecule type" value="Genomic_DNA"/>
</dbReference>
<comment type="caution">
    <text evidence="1">The sequence shown here is derived from an EMBL/GenBank/DDBJ whole genome shotgun (WGS) entry which is preliminary data.</text>
</comment>
<evidence type="ECO:0000313" key="1">
    <source>
        <dbReference type="EMBL" id="OMJ17653.1"/>
    </source>
</evidence>
<reference evidence="1 2" key="1">
    <citation type="submission" date="2017-01" db="EMBL/GenBank/DDBJ databases">
        <authorList>
            <person name="Mah S.A."/>
            <person name="Swanson W.J."/>
            <person name="Moy G.W."/>
            <person name="Vacquier V.D."/>
        </authorList>
    </citation>
    <scope>NUCLEOTIDE SEQUENCE [LARGE SCALE GENOMIC DNA]</scope>
    <source>
        <strain evidence="1 2">GSMNP</strain>
    </source>
</reference>
<gene>
    <name evidence="1" type="ORF">AYI70_g5837</name>
</gene>
<keyword evidence="2" id="KW-1185">Reference proteome</keyword>
<proteinExistence type="predicted"/>
<accession>A0A1R1XSM4</accession>
<evidence type="ECO:0000313" key="2">
    <source>
        <dbReference type="Proteomes" id="UP000187283"/>
    </source>
</evidence>